<dbReference type="Proteomes" id="UP000248553">
    <property type="component" value="Unassembled WGS sequence"/>
</dbReference>
<organism evidence="2 3">
    <name type="scientific">Hymenobacter edaphi</name>
    <dbReference type="NCBI Taxonomy" id="2211146"/>
    <lineage>
        <taxon>Bacteria</taxon>
        <taxon>Pseudomonadati</taxon>
        <taxon>Bacteroidota</taxon>
        <taxon>Cytophagia</taxon>
        <taxon>Cytophagales</taxon>
        <taxon>Hymenobacteraceae</taxon>
        <taxon>Hymenobacter</taxon>
    </lineage>
</organism>
<dbReference type="RefSeq" id="WP_111478279.1">
    <property type="nucleotide sequence ID" value="NZ_QHKM01000003.1"/>
</dbReference>
<keyword evidence="1" id="KW-0812">Transmembrane</keyword>
<feature type="transmembrane region" description="Helical" evidence="1">
    <location>
        <begin position="289"/>
        <end position="312"/>
    </location>
</feature>
<feature type="transmembrane region" description="Helical" evidence="1">
    <location>
        <begin position="78"/>
        <end position="106"/>
    </location>
</feature>
<evidence type="ECO:0000256" key="1">
    <source>
        <dbReference type="SAM" id="Phobius"/>
    </source>
</evidence>
<evidence type="ECO:0000313" key="2">
    <source>
        <dbReference type="EMBL" id="RAK66858.1"/>
    </source>
</evidence>
<dbReference type="AlphaFoldDB" id="A0A328BP93"/>
<proteinExistence type="predicted"/>
<accession>A0A328BP93</accession>
<keyword evidence="1" id="KW-1133">Transmembrane helix</keyword>
<gene>
    <name evidence="2" type="ORF">DLM85_11655</name>
</gene>
<feature type="transmembrane region" description="Helical" evidence="1">
    <location>
        <begin position="199"/>
        <end position="218"/>
    </location>
</feature>
<feature type="transmembrane region" description="Helical" evidence="1">
    <location>
        <begin position="166"/>
        <end position="193"/>
    </location>
</feature>
<evidence type="ECO:0008006" key="4">
    <source>
        <dbReference type="Google" id="ProtNLM"/>
    </source>
</evidence>
<dbReference type="OrthoDB" id="1467004at2"/>
<dbReference type="EMBL" id="QHKM01000003">
    <property type="protein sequence ID" value="RAK66858.1"/>
    <property type="molecule type" value="Genomic_DNA"/>
</dbReference>
<keyword evidence="3" id="KW-1185">Reference proteome</keyword>
<name>A0A328BP93_9BACT</name>
<feature type="transmembrane region" description="Helical" evidence="1">
    <location>
        <begin position="349"/>
        <end position="370"/>
    </location>
</feature>
<feature type="transmembrane region" description="Helical" evidence="1">
    <location>
        <begin position="324"/>
        <end position="343"/>
    </location>
</feature>
<comment type="caution">
    <text evidence="2">The sequence shown here is derived from an EMBL/GenBank/DDBJ whole genome shotgun (WGS) entry which is preliminary data.</text>
</comment>
<feature type="transmembrane region" description="Helical" evidence="1">
    <location>
        <begin position="250"/>
        <end position="269"/>
    </location>
</feature>
<protein>
    <recommendedName>
        <fullName evidence="4">Glycosyltransferase RgtA/B/C/D-like domain-containing protein</fullName>
    </recommendedName>
</protein>
<reference evidence="3" key="1">
    <citation type="submission" date="2018-05" db="EMBL/GenBank/DDBJ databases">
        <authorList>
            <person name="Nie L."/>
        </authorList>
    </citation>
    <scope>NUCLEOTIDE SEQUENCE [LARGE SCALE GENOMIC DNA]</scope>
    <source>
        <strain evidence="3">NL</strain>
    </source>
</reference>
<sequence>MIFADSLAIPRLPAPPPPAPADHRWALRLTLAGLLISVLTAFLTGNTYDLGDSINHYLFSRYAPAHPDNFFDSWAKPVFVLLTVLPSQAGFIGIKLFNCAVAALAAWQAYRVAAGLRLRWPWLAVLFVYCTPDYFRIQFSGLTEPLFSLLLVSGAALTVRNRATAAAIVLSFLPFVRSEGFLILAVWAVYLGLTRQWRVLPWLPFGYVVYSVAGAVVYRDLGWVFHRNAYETISHYGAGRWGHFVQQLPGILGWVLLGLFWLGMLAGVLNWLTARDAARPPAYRWAERLLVYGSVVTYLGAHTVFWALGLFASFGMTRVMDAMVPLMAVIALQGLVLLTSLAPEPRRATVAYVLAAAVLVFPLTGARTGFRWRTDFSRPAEQQLIEDVAAQLQPRTAGRLLLWDHPYWGIGLGIDPFDSTRHQLSNTWREDKPVPAGTLLLWDNWFSPTEARVSYGQLRQDARLRLVREDSVRRDARKPEKGYTRLAVFERR</sequence>
<keyword evidence="1" id="KW-0472">Membrane</keyword>
<evidence type="ECO:0000313" key="3">
    <source>
        <dbReference type="Proteomes" id="UP000248553"/>
    </source>
</evidence>
<feature type="transmembrane region" description="Helical" evidence="1">
    <location>
        <begin position="25"/>
        <end position="43"/>
    </location>
</feature>